<dbReference type="SUPFAM" id="SSF49265">
    <property type="entry name" value="Fibronectin type III"/>
    <property type="match status" value="1"/>
</dbReference>
<dbReference type="Proteomes" id="UP000324632">
    <property type="component" value="Chromosome 7"/>
</dbReference>
<dbReference type="PANTHER" id="PTHR20859:SF53">
    <property type="entry name" value="INTERLEUKIN-22 RECEPTOR SUBUNIT ALPHA-1"/>
    <property type="match status" value="1"/>
</dbReference>
<keyword evidence="5" id="KW-1185">Reference proteome</keyword>
<dbReference type="Gene3D" id="2.60.40.10">
    <property type="entry name" value="Immunoglobulins"/>
    <property type="match status" value="1"/>
</dbReference>
<keyword evidence="1" id="KW-1133">Transmembrane helix</keyword>
<keyword evidence="2" id="KW-0732">Signal</keyword>
<reference evidence="4 5" key="1">
    <citation type="journal article" date="2019" name="Mol. Ecol. Resour.">
        <title>Chromosome-level genome assembly of Triplophysa tibetana, a fish adapted to the harsh high-altitude environment of the Tibetan Plateau.</title>
        <authorList>
            <person name="Yang X."/>
            <person name="Liu H."/>
            <person name="Ma Z."/>
            <person name="Zou Y."/>
            <person name="Zou M."/>
            <person name="Mao Y."/>
            <person name="Li X."/>
            <person name="Wang H."/>
            <person name="Chen T."/>
            <person name="Wang W."/>
            <person name="Yang R."/>
        </authorList>
    </citation>
    <scope>NUCLEOTIDE SEQUENCE [LARGE SCALE GENOMIC DNA]</scope>
    <source>
        <strain evidence="4">TTIB1903HZAU</strain>
        <tissue evidence="4">Muscle</tissue>
    </source>
</reference>
<feature type="transmembrane region" description="Helical" evidence="1">
    <location>
        <begin position="222"/>
        <end position="243"/>
    </location>
</feature>
<feature type="chain" id="PRO_5023068475" description="Fibronectin type-III domain-containing protein" evidence="2">
    <location>
        <begin position="24"/>
        <end position="306"/>
    </location>
</feature>
<feature type="signal peptide" evidence="2">
    <location>
        <begin position="1"/>
        <end position="23"/>
    </location>
</feature>
<evidence type="ECO:0000259" key="3">
    <source>
        <dbReference type="Pfam" id="PF01108"/>
    </source>
</evidence>
<dbReference type="Pfam" id="PF01108">
    <property type="entry name" value="Tissue_fac"/>
    <property type="match status" value="1"/>
</dbReference>
<evidence type="ECO:0000256" key="1">
    <source>
        <dbReference type="SAM" id="Phobius"/>
    </source>
</evidence>
<evidence type="ECO:0000256" key="2">
    <source>
        <dbReference type="SAM" id="SignalP"/>
    </source>
</evidence>
<dbReference type="PANTHER" id="PTHR20859">
    <property type="entry name" value="INTERFERON/INTERLEUKIN RECEPTOR"/>
    <property type="match status" value="1"/>
</dbReference>
<dbReference type="AlphaFoldDB" id="A0A5A9P943"/>
<dbReference type="EMBL" id="SOYY01000007">
    <property type="protein sequence ID" value="KAA0718994.1"/>
    <property type="molecule type" value="Genomic_DNA"/>
</dbReference>
<evidence type="ECO:0000313" key="5">
    <source>
        <dbReference type="Proteomes" id="UP000324632"/>
    </source>
</evidence>
<sequence>MLQLTHLIKSLYLLFLHFNINYSSSPPAHLKISIKSVNMKHHLIWSPWQVSCSTVNYTVQFQGEYELHKLNGSWVDAHDCQEISENQCDLTSDLASNSDYYIRVMTKCDNKTIWTRLPLTFNRRNTVLLAPAMTTVIEGDLVQVGFSPILPDMTVYMESWSEGDEQNALIHVIRNYPYHFSIATHRGEKMCFRAEALVEAINKSCSIHTRCISTPETAENSAILVAVSIAVVVVVALAIFLGCSTTRFGPYIKQTIRHREPLPNVLLDDRLISTPILFIDVSMEHTDPLLLFCPAEIQYTGVEETG</sequence>
<dbReference type="InterPro" id="IPR036116">
    <property type="entry name" value="FN3_sf"/>
</dbReference>
<evidence type="ECO:0000313" key="4">
    <source>
        <dbReference type="EMBL" id="KAA0718994.1"/>
    </source>
</evidence>
<dbReference type="GO" id="GO:0004896">
    <property type="term" value="F:cytokine receptor activity"/>
    <property type="evidence" value="ECO:0007669"/>
    <property type="project" value="TreeGrafter"/>
</dbReference>
<dbReference type="InterPro" id="IPR050650">
    <property type="entry name" value="Type-II_Cytokine-TF_Rcpt"/>
</dbReference>
<dbReference type="InterPro" id="IPR003961">
    <property type="entry name" value="FN3_dom"/>
</dbReference>
<comment type="caution">
    <text evidence="4">The sequence shown here is derived from an EMBL/GenBank/DDBJ whole genome shotgun (WGS) entry which is preliminary data.</text>
</comment>
<dbReference type="InterPro" id="IPR013783">
    <property type="entry name" value="Ig-like_fold"/>
</dbReference>
<keyword evidence="1" id="KW-0812">Transmembrane</keyword>
<feature type="domain" description="Fibronectin type-III" evidence="3">
    <location>
        <begin position="13"/>
        <end position="112"/>
    </location>
</feature>
<name>A0A5A9P943_9TELE</name>
<accession>A0A5A9P943</accession>
<gene>
    <name evidence="4" type="ORF">E1301_Tti007688</name>
</gene>
<keyword evidence="1" id="KW-0472">Membrane</keyword>
<dbReference type="GO" id="GO:0005886">
    <property type="term" value="C:plasma membrane"/>
    <property type="evidence" value="ECO:0007669"/>
    <property type="project" value="TreeGrafter"/>
</dbReference>
<organism evidence="4 5">
    <name type="scientific">Triplophysa tibetana</name>
    <dbReference type="NCBI Taxonomy" id="1572043"/>
    <lineage>
        <taxon>Eukaryota</taxon>
        <taxon>Metazoa</taxon>
        <taxon>Chordata</taxon>
        <taxon>Craniata</taxon>
        <taxon>Vertebrata</taxon>
        <taxon>Euteleostomi</taxon>
        <taxon>Actinopterygii</taxon>
        <taxon>Neopterygii</taxon>
        <taxon>Teleostei</taxon>
        <taxon>Ostariophysi</taxon>
        <taxon>Cypriniformes</taxon>
        <taxon>Nemacheilidae</taxon>
        <taxon>Triplophysa</taxon>
    </lineage>
</organism>
<proteinExistence type="predicted"/>
<protein>
    <recommendedName>
        <fullName evidence="3">Fibronectin type-III domain-containing protein</fullName>
    </recommendedName>
</protein>